<comment type="subcellular location">
    <subcellularLocation>
        <location evidence="1">Nucleus</location>
    </subcellularLocation>
</comment>
<protein>
    <recommendedName>
        <fullName evidence="3">KANL2-like probable zinc-finger domain-containing protein</fullName>
    </recommendedName>
</protein>
<evidence type="ECO:0000256" key="2">
    <source>
        <dbReference type="ARBA" id="ARBA00023242"/>
    </source>
</evidence>
<keyword evidence="2" id="KW-0539">Nucleus</keyword>
<accession>A0ABR2JZQ9</accession>
<dbReference type="Proteomes" id="UP001470230">
    <property type="component" value="Unassembled WGS sequence"/>
</dbReference>
<keyword evidence="5" id="KW-1185">Reference proteome</keyword>
<reference evidence="4 5" key="1">
    <citation type="submission" date="2024-04" db="EMBL/GenBank/DDBJ databases">
        <title>Tritrichomonas musculus Genome.</title>
        <authorList>
            <person name="Alves-Ferreira E."/>
            <person name="Grigg M."/>
            <person name="Lorenzi H."/>
            <person name="Galac M."/>
        </authorList>
    </citation>
    <scope>NUCLEOTIDE SEQUENCE [LARGE SCALE GENOMIC DNA]</scope>
    <source>
        <strain evidence="4 5">EAF2021</strain>
    </source>
</reference>
<sequence>MLFNESLAFFKIGGPSINVPENYKSHFDSTYINDNLIEIPEEEKFPIQEPNHKPKQNLKNLQKSFVEAQLLQIREKVNVSDDPLSFPIIDHPVIEMNGDFDSLDDFITFKKAVLIDFKRKSKSFGFREPIGICESPICINPAVPGFHYCTYHLPEDKNFDQQIFLKRCTYVDEYGQCKTPCSSGLETCTLHGKQTQKKKGEE</sequence>
<comment type="caution">
    <text evidence="4">The sequence shown here is derived from an EMBL/GenBank/DDBJ whole genome shotgun (WGS) entry which is preliminary data.</text>
</comment>
<dbReference type="Pfam" id="PF13891">
    <property type="entry name" value="zf-C3HC3H_KANSL2"/>
    <property type="match status" value="1"/>
</dbReference>
<gene>
    <name evidence="4" type="ORF">M9Y10_043459</name>
</gene>
<feature type="domain" description="KANL2-like probable zinc-finger" evidence="3">
    <location>
        <begin position="134"/>
        <end position="191"/>
    </location>
</feature>
<evidence type="ECO:0000313" key="4">
    <source>
        <dbReference type="EMBL" id="KAK8884350.1"/>
    </source>
</evidence>
<evidence type="ECO:0000256" key="1">
    <source>
        <dbReference type="ARBA" id="ARBA00004123"/>
    </source>
</evidence>
<proteinExistence type="predicted"/>
<evidence type="ECO:0000313" key="5">
    <source>
        <dbReference type="Proteomes" id="UP001470230"/>
    </source>
</evidence>
<name>A0ABR2JZQ9_9EUKA</name>
<organism evidence="4 5">
    <name type="scientific">Tritrichomonas musculus</name>
    <dbReference type="NCBI Taxonomy" id="1915356"/>
    <lineage>
        <taxon>Eukaryota</taxon>
        <taxon>Metamonada</taxon>
        <taxon>Parabasalia</taxon>
        <taxon>Tritrichomonadida</taxon>
        <taxon>Tritrichomonadidae</taxon>
        <taxon>Tritrichomonas</taxon>
    </lineage>
</organism>
<dbReference type="EMBL" id="JAPFFF010000008">
    <property type="protein sequence ID" value="KAK8884350.1"/>
    <property type="molecule type" value="Genomic_DNA"/>
</dbReference>
<dbReference type="InterPro" id="IPR025927">
    <property type="entry name" value="Znf_KANL2-like"/>
</dbReference>
<evidence type="ECO:0000259" key="3">
    <source>
        <dbReference type="Pfam" id="PF13891"/>
    </source>
</evidence>